<dbReference type="NCBIfam" id="TIGR02887">
    <property type="entry name" value="spore_ger_x_C"/>
    <property type="match status" value="1"/>
</dbReference>
<evidence type="ECO:0000259" key="9">
    <source>
        <dbReference type="Pfam" id="PF25198"/>
    </source>
</evidence>
<keyword evidence="5" id="KW-0472">Membrane</keyword>
<evidence type="ECO:0000313" key="10">
    <source>
        <dbReference type="EMBL" id="MCQ4923498.1"/>
    </source>
</evidence>
<reference evidence="10 11" key="1">
    <citation type="submission" date="2022-06" db="EMBL/GenBank/DDBJ databases">
        <title>Isolation of gut microbiota from human fecal samples.</title>
        <authorList>
            <person name="Pamer E.G."/>
            <person name="Barat B."/>
            <person name="Waligurski E."/>
            <person name="Medina S."/>
            <person name="Paddock L."/>
            <person name="Mostad J."/>
        </authorList>
    </citation>
    <scope>NUCLEOTIDE SEQUENCE [LARGE SCALE GENOMIC DNA]</scope>
    <source>
        <strain evidence="10 11">DFI.7.95</strain>
    </source>
</reference>
<name>A0ABT1SAJ2_9FIRM</name>
<keyword evidence="11" id="KW-1185">Reference proteome</keyword>
<dbReference type="Pfam" id="PF25198">
    <property type="entry name" value="Spore_GerAC_N"/>
    <property type="match status" value="1"/>
</dbReference>
<comment type="similarity">
    <text evidence="2">Belongs to the GerABKC lipoprotein family.</text>
</comment>
<dbReference type="RefSeq" id="WP_256311465.1">
    <property type="nucleotide sequence ID" value="NZ_JANGAC010000007.1"/>
</dbReference>
<dbReference type="Proteomes" id="UP001524478">
    <property type="component" value="Unassembled WGS sequence"/>
</dbReference>
<keyword evidence="6" id="KW-0564">Palmitate</keyword>
<proteinExistence type="inferred from homology"/>
<keyword evidence="4" id="KW-0732">Signal</keyword>
<dbReference type="Pfam" id="PF05504">
    <property type="entry name" value="Spore_GerAC"/>
    <property type="match status" value="1"/>
</dbReference>
<dbReference type="InterPro" id="IPR046953">
    <property type="entry name" value="Spore_GerAC-like_C"/>
</dbReference>
<comment type="subcellular location">
    <subcellularLocation>
        <location evidence="1">Membrane</location>
        <topology evidence="1">Lipid-anchor</topology>
    </subcellularLocation>
</comment>
<dbReference type="EMBL" id="JANGAC010000007">
    <property type="protein sequence ID" value="MCQ4923498.1"/>
    <property type="molecule type" value="Genomic_DNA"/>
</dbReference>
<evidence type="ECO:0000256" key="7">
    <source>
        <dbReference type="ARBA" id="ARBA00023288"/>
    </source>
</evidence>
<evidence type="ECO:0000259" key="8">
    <source>
        <dbReference type="Pfam" id="PF05504"/>
    </source>
</evidence>
<dbReference type="PANTHER" id="PTHR35789">
    <property type="entry name" value="SPORE GERMINATION PROTEIN B3"/>
    <property type="match status" value="1"/>
</dbReference>
<dbReference type="InterPro" id="IPR057336">
    <property type="entry name" value="GerAC_N"/>
</dbReference>
<dbReference type="Gene3D" id="3.30.300.210">
    <property type="entry name" value="Nutrient germinant receptor protein C, domain 3"/>
    <property type="match status" value="1"/>
</dbReference>
<keyword evidence="7" id="KW-0449">Lipoprotein</keyword>
<evidence type="ECO:0000313" key="11">
    <source>
        <dbReference type="Proteomes" id="UP001524478"/>
    </source>
</evidence>
<keyword evidence="3" id="KW-0309">Germination</keyword>
<protein>
    <submittedName>
        <fullName evidence="10">Ger(X)C family spore germination protein</fullName>
    </submittedName>
</protein>
<dbReference type="PANTHER" id="PTHR35789:SF1">
    <property type="entry name" value="SPORE GERMINATION PROTEIN B3"/>
    <property type="match status" value="1"/>
</dbReference>
<evidence type="ECO:0000256" key="6">
    <source>
        <dbReference type="ARBA" id="ARBA00023139"/>
    </source>
</evidence>
<dbReference type="PROSITE" id="PS51257">
    <property type="entry name" value="PROKAR_LIPOPROTEIN"/>
    <property type="match status" value="1"/>
</dbReference>
<evidence type="ECO:0000256" key="5">
    <source>
        <dbReference type="ARBA" id="ARBA00023136"/>
    </source>
</evidence>
<gene>
    <name evidence="10" type="ORF">NE686_10400</name>
</gene>
<comment type="caution">
    <text evidence="10">The sequence shown here is derived from an EMBL/GenBank/DDBJ whole genome shotgun (WGS) entry which is preliminary data.</text>
</comment>
<organism evidence="10 11">
    <name type="scientific">Tissierella carlieri</name>
    <dbReference type="NCBI Taxonomy" id="689904"/>
    <lineage>
        <taxon>Bacteria</taxon>
        <taxon>Bacillati</taxon>
        <taxon>Bacillota</taxon>
        <taxon>Tissierellia</taxon>
        <taxon>Tissierellales</taxon>
        <taxon>Tissierellaceae</taxon>
        <taxon>Tissierella</taxon>
    </lineage>
</organism>
<evidence type="ECO:0000256" key="3">
    <source>
        <dbReference type="ARBA" id="ARBA00022544"/>
    </source>
</evidence>
<dbReference type="InterPro" id="IPR038501">
    <property type="entry name" value="Spore_GerAC_C_sf"/>
</dbReference>
<evidence type="ECO:0000256" key="1">
    <source>
        <dbReference type="ARBA" id="ARBA00004635"/>
    </source>
</evidence>
<feature type="domain" description="Spore germination GerAC-like C-terminal" evidence="8">
    <location>
        <begin position="233"/>
        <end position="409"/>
    </location>
</feature>
<accession>A0ABT1SAJ2</accession>
<evidence type="ECO:0000256" key="4">
    <source>
        <dbReference type="ARBA" id="ARBA00022729"/>
    </source>
</evidence>
<evidence type="ECO:0000256" key="2">
    <source>
        <dbReference type="ARBA" id="ARBA00007886"/>
    </source>
</evidence>
<feature type="domain" description="Spore germination protein N-terminal" evidence="9">
    <location>
        <begin position="34"/>
        <end position="209"/>
    </location>
</feature>
<dbReference type="InterPro" id="IPR008844">
    <property type="entry name" value="Spore_GerAC-like"/>
</dbReference>
<sequence length="421" mass="47154">MKRINKIIKIMIITIYLVLASIFLSSCIAEVGGKEINRIAIVTSIGVDYEDEKVVITCEVVNPIAVSNASDAASDNPNPQGFAYPQGMGDTVREAIDDINIHFDKKIFLAHSNLLIIGEEFAQRGITDLMDFFLRDNEPREDMYIVVAKGAKAYDIIGVRAGLSRASGNYLYDILNNFPYNAKSINISFAEKYRYFYDIGNNPVIGVVQLKEVKELDIEKREKEPKKIVLDVSGGAVLRKDYIIGYFTAEEMIGFNFIVNEIKGGSIVFRVPEESIKDSPIIGENGKFATVNILKSKSKNNISINNGKIHLTINVKLRGALNEINQAIDAGNSEIIYKIEKACSERIKELISITLDKGQKEFKQDNFSIGVSVHQQYPELWKEIAKNWQDIFPEISYDVNVETTIVKIGLINTPANVRKGR</sequence>